<dbReference type="InterPro" id="IPR027417">
    <property type="entry name" value="P-loop_NTPase"/>
</dbReference>
<keyword evidence="2" id="KW-0067">ATP-binding</keyword>
<protein>
    <recommendedName>
        <fullName evidence="4">ATP-dependent rRNA helicase SPB4-like C-terminal extension domain-containing protein</fullName>
    </recommendedName>
</protein>
<dbReference type="Pfam" id="PF13959">
    <property type="entry name" value="CTE_SPB4"/>
    <property type="match status" value="1"/>
</dbReference>
<dbReference type="SUPFAM" id="SSF52540">
    <property type="entry name" value="P-loop containing nucleoside triphosphate hydrolases"/>
    <property type="match status" value="1"/>
</dbReference>
<dbReference type="SMART" id="SM01178">
    <property type="entry name" value="DUF4217"/>
    <property type="match status" value="1"/>
</dbReference>
<organism evidence="5 6">
    <name type="scientific">Acanthocheilonema viteae</name>
    <name type="common">Filarial nematode worm</name>
    <name type="synonym">Dipetalonema viteae</name>
    <dbReference type="NCBI Taxonomy" id="6277"/>
    <lineage>
        <taxon>Eukaryota</taxon>
        <taxon>Metazoa</taxon>
        <taxon>Ecdysozoa</taxon>
        <taxon>Nematoda</taxon>
        <taxon>Chromadorea</taxon>
        <taxon>Rhabditida</taxon>
        <taxon>Spirurina</taxon>
        <taxon>Spiruromorpha</taxon>
        <taxon>Filarioidea</taxon>
        <taxon>Onchocercidae</taxon>
        <taxon>Acanthocheilonema</taxon>
    </lineage>
</organism>
<gene>
    <name evidence="5" type="ORF">NAV_LOCUS7147</name>
</gene>
<dbReference type="STRING" id="6277.A0A498SQN7"/>
<proteinExistence type="predicted"/>
<keyword evidence="1" id="KW-0378">Hydrolase</keyword>
<sequence length="277" mass="31791">MPSIEMNKFNICKTYKKAQNNAIEQKCTVSFSWFVHRAGRSARCGKVGNNVLFLTPEETAYVEFIEKYEKVSLIEMEANLKEGNGGAEQIRQHIIEMASKEREILECGTRAFLSFVESYVRHDCNVVCSFKDLDVTGYGHAYGLLRLPRMKEFHRSDLSKFKRSELNTSEIPYKNAEKEKRRQEKLLLLKTKDKSVEKAGRTQKKWLDTTQASKNSAKKRRHSETKENIDDIASDFVLLKKLKKGRLKKKEYDELMADNSAGGQQAAHLPRVGLSSD</sequence>
<feature type="region of interest" description="Disordered" evidence="3">
    <location>
        <begin position="257"/>
        <end position="277"/>
    </location>
</feature>
<dbReference type="EMBL" id="UPTC01001673">
    <property type="protein sequence ID" value="VBB32356.1"/>
    <property type="molecule type" value="Genomic_DNA"/>
</dbReference>
<feature type="domain" description="ATP-dependent rRNA helicase SPB4-like C-terminal extension" evidence="4">
    <location>
        <begin position="89"/>
        <end position="152"/>
    </location>
</feature>
<dbReference type="OrthoDB" id="7396459at2759"/>
<evidence type="ECO:0000256" key="3">
    <source>
        <dbReference type="SAM" id="MobiDB-lite"/>
    </source>
</evidence>
<dbReference type="GO" id="GO:0004386">
    <property type="term" value="F:helicase activity"/>
    <property type="evidence" value="ECO:0007669"/>
    <property type="project" value="UniProtKB-KW"/>
</dbReference>
<accession>A0A498SQN7</accession>
<dbReference type="Proteomes" id="UP000276991">
    <property type="component" value="Unassembled WGS sequence"/>
</dbReference>
<evidence type="ECO:0000313" key="5">
    <source>
        <dbReference type="EMBL" id="VBB32356.1"/>
    </source>
</evidence>
<evidence type="ECO:0000256" key="2">
    <source>
        <dbReference type="ARBA" id="ARBA00022806"/>
    </source>
</evidence>
<dbReference type="AlphaFoldDB" id="A0A498SQN7"/>
<name>A0A498SQN7_ACAVI</name>
<keyword evidence="2" id="KW-0347">Helicase</keyword>
<dbReference type="Gene3D" id="3.40.50.300">
    <property type="entry name" value="P-loop containing nucleotide triphosphate hydrolases"/>
    <property type="match status" value="1"/>
</dbReference>
<evidence type="ECO:0000259" key="4">
    <source>
        <dbReference type="SMART" id="SM01178"/>
    </source>
</evidence>
<dbReference type="InterPro" id="IPR025313">
    <property type="entry name" value="SPB4-like_CTE"/>
</dbReference>
<evidence type="ECO:0000313" key="6">
    <source>
        <dbReference type="Proteomes" id="UP000276991"/>
    </source>
</evidence>
<keyword evidence="2" id="KW-0547">Nucleotide-binding</keyword>
<feature type="region of interest" description="Disordered" evidence="3">
    <location>
        <begin position="195"/>
        <end position="226"/>
    </location>
</feature>
<keyword evidence="6" id="KW-1185">Reference proteome</keyword>
<dbReference type="GO" id="GO:0016787">
    <property type="term" value="F:hydrolase activity"/>
    <property type="evidence" value="ECO:0007669"/>
    <property type="project" value="UniProtKB-KW"/>
</dbReference>
<evidence type="ECO:0000256" key="1">
    <source>
        <dbReference type="ARBA" id="ARBA00022801"/>
    </source>
</evidence>
<reference evidence="5 6" key="1">
    <citation type="submission" date="2018-08" db="EMBL/GenBank/DDBJ databases">
        <authorList>
            <person name="Laetsch R D."/>
            <person name="Stevens L."/>
            <person name="Kumar S."/>
            <person name="Blaxter L. M."/>
        </authorList>
    </citation>
    <scope>NUCLEOTIDE SEQUENCE [LARGE SCALE GENOMIC DNA]</scope>
</reference>